<dbReference type="InterPro" id="IPR031378">
    <property type="entry name" value="SVBP"/>
</dbReference>
<evidence type="ECO:0000256" key="2">
    <source>
        <dbReference type="ARBA" id="ARBA00004613"/>
    </source>
</evidence>
<dbReference type="PANTHER" id="PTHR34762">
    <property type="entry name" value="SMALL VASOHIBIN-BINDING PROTEIN"/>
    <property type="match status" value="1"/>
</dbReference>
<dbReference type="AlphaFoldDB" id="A0A1S3ILS0"/>
<evidence type="ECO:0000256" key="1">
    <source>
        <dbReference type="ARBA" id="ARBA00004245"/>
    </source>
</evidence>
<sequence length="606" mass="65981">MMLVQSIQSPKTPLANFVIGGSTSNVLDGKTDHSELVDYSRAKTAGSRGSSTPGSAKLLLKISHSQGNISSPLHPENHNEFGALSSNTLQVTTRTAALQPGNLGELSSQTTSALHLTAGNSVLGHAGITGAATLQHTTSYDPRLGATDVLPSINSCRVGSGKSVSSVHSIRLDAADILRSAGCSSGTPTMRVPSATLRLKSLLCNAQTKTRPVSSHFSITHVDVPKASNLLRKLRVDSDTDSTLGTGGYLQDEIQVAKTVLQREDSGYSEPLSNRSADTEENVSRTGSRKSRPKSRRKKRREKSSRVRQGLKVIGNKAPTKLNQIKFSPRNSETINTNNNRAVPSPRGPKRENTMNFQVYCKPIQTLPPSYRPPKPEKPAVIRQSDIKSQNLLTLGHANTVYTSTGGSSTLSFSLSKSWGSMQSGNTPAGSPRRSVNENQLNKVVKIYLSEKQSENIVEAGGVVPCAPPASPTPEHLLSHKYVPSMSDNVAQRAMKGRLEVLEKKQKKKELQKEVEKDKMMKQLLKEQEKEKRKKQRQEIYALNKVMTNLEFSNFLAFCKLKGINIETEDTDSEKKHSGKRRKKSAKKSKSSDRGTDLPLSSLVDG</sequence>
<feature type="compositionally biased region" description="Basic residues" evidence="10">
    <location>
        <begin position="577"/>
        <end position="589"/>
    </location>
</feature>
<evidence type="ECO:0000256" key="8">
    <source>
        <dbReference type="ARBA" id="ARBA00023212"/>
    </source>
</evidence>
<dbReference type="GO" id="GO:0009306">
    <property type="term" value="P:protein secretion"/>
    <property type="evidence" value="ECO:0007669"/>
    <property type="project" value="TreeGrafter"/>
</dbReference>
<dbReference type="OrthoDB" id="10035051at2759"/>
<dbReference type="Proteomes" id="UP000085678">
    <property type="component" value="Unplaced"/>
</dbReference>
<evidence type="ECO:0000256" key="3">
    <source>
        <dbReference type="ARBA" id="ARBA00006072"/>
    </source>
</evidence>
<keyword evidence="6" id="KW-0964">Secreted</keyword>
<dbReference type="GO" id="GO:0005856">
    <property type="term" value="C:cytoskeleton"/>
    <property type="evidence" value="ECO:0007669"/>
    <property type="project" value="UniProtKB-SubCell"/>
</dbReference>
<feature type="coiled-coil region" evidence="9">
    <location>
        <begin position="499"/>
        <end position="538"/>
    </location>
</feature>
<protein>
    <recommendedName>
        <fullName evidence="4">Small vasohibin-binding protein</fullName>
    </recommendedName>
</protein>
<feature type="region of interest" description="Disordered" evidence="10">
    <location>
        <begin position="264"/>
        <end position="317"/>
    </location>
</feature>
<evidence type="ECO:0000313" key="12">
    <source>
        <dbReference type="RefSeq" id="XP_013399190.2"/>
    </source>
</evidence>
<feature type="region of interest" description="Disordered" evidence="10">
    <location>
        <begin position="330"/>
        <end position="352"/>
    </location>
</feature>
<organism evidence="11 12">
    <name type="scientific">Lingula anatina</name>
    <name type="common">Brachiopod</name>
    <name type="synonym">Lingula unguis</name>
    <dbReference type="NCBI Taxonomy" id="7574"/>
    <lineage>
        <taxon>Eukaryota</taxon>
        <taxon>Metazoa</taxon>
        <taxon>Spiralia</taxon>
        <taxon>Lophotrochozoa</taxon>
        <taxon>Brachiopoda</taxon>
        <taxon>Linguliformea</taxon>
        <taxon>Lingulata</taxon>
        <taxon>Lingulida</taxon>
        <taxon>Linguloidea</taxon>
        <taxon>Lingulidae</taxon>
        <taxon>Lingula</taxon>
    </lineage>
</organism>
<dbReference type="Pfam" id="PF15674">
    <property type="entry name" value="CCDC23"/>
    <property type="match status" value="1"/>
</dbReference>
<feature type="region of interest" description="Disordered" evidence="10">
    <location>
        <begin position="569"/>
        <end position="606"/>
    </location>
</feature>
<dbReference type="GO" id="GO:0005576">
    <property type="term" value="C:extracellular region"/>
    <property type="evidence" value="ECO:0007669"/>
    <property type="project" value="UniProtKB-SubCell"/>
</dbReference>
<evidence type="ECO:0000256" key="10">
    <source>
        <dbReference type="SAM" id="MobiDB-lite"/>
    </source>
</evidence>
<dbReference type="KEGG" id="lak:106165526"/>
<dbReference type="PANTHER" id="PTHR34762:SF1">
    <property type="entry name" value="SMALL VASOHIBIN-BINDING PROTEIN"/>
    <property type="match status" value="1"/>
</dbReference>
<evidence type="ECO:0000256" key="7">
    <source>
        <dbReference type="ARBA" id="ARBA00023054"/>
    </source>
</evidence>
<gene>
    <name evidence="12" type="primary">LOC106165526</name>
</gene>
<evidence type="ECO:0000256" key="6">
    <source>
        <dbReference type="ARBA" id="ARBA00022525"/>
    </source>
</evidence>
<comment type="similarity">
    <text evidence="3">Belongs to the SVBP family.</text>
</comment>
<keyword evidence="11" id="KW-1185">Reference proteome</keyword>
<evidence type="ECO:0000256" key="4">
    <source>
        <dbReference type="ARBA" id="ARBA00018251"/>
    </source>
</evidence>
<dbReference type="GeneID" id="106165526"/>
<keyword evidence="8" id="KW-0206">Cytoskeleton</keyword>
<comment type="subcellular location">
    <subcellularLocation>
        <location evidence="1">Cytoplasm</location>
        <location evidence="1">Cytoskeleton</location>
    </subcellularLocation>
    <subcellularLocation>
        <location evidence="2">Secreted</location>
    </subcellularLocation>
</comment>
<proteinExistence type="inferred from homology"/>
<keyword evidence="7 9" id="KW-0175">Coiled coil</keyword>
<feature type="compositionally biased region" description="Polar residues" evidence="10">
    <location>
        <begin position="330"/>
        <end position="342"/>
    </location>
</feature>
<name>A0A1S3ILS0_LINAN</name>
<reference evidence="12" key="1">
    <citation type="submission" date="2025-08" db="UniProtKB">
        <authorList>
            <consortium name="RefSeq"/>
        </authorList>
    </citation>
    <scope>IDENTIFICATION</scope>
    <source>
        <tissue evidence="12">Gonads</tissue>
    </source>
</reference>
<dbReference type="GO" id="GO:0045177">
    <property type="term" value="C:apical part of cell"/>
    <property type="evidence" value="ECO:0007669"/>
    <property type="project" value="TreeGrafter"/>
</dbReference>
<dbReference type="InParanoid" id="A0A1S3ILS0"/>
<dbReference type="STRING" id="7574.A0A1S3ILS0"/>
<dbReference type="GO" id="GO:0031397">
    <property type="term" value="P:negative regulation of protein ubiquitination"/>
    <property type="evidence" value="ECO:0007669"/>
    <property type="project" value="TreeGrafter"/>
</dbReference>
<evidence type="ECO:0000256" key="5">
    <source>
        <dbReference type="ARBA" id="ARBA00022490"/>
    </source>
</evidence>
<keyword evidence="5" id="KW-0963">Cytoplasm</keyword>
<evidence type="ECO:0000256" key="9">
    <source>
        <dbReference type="SAM" id="Coils"/>
    </source>
</evidence>
<feature type="compositionally biased region" description="Basic residues" evidence="10">
    <location>
        <begin position="287"/>
        <end position="303"/>
    </location>
</feature>
<dbReference type="RefSeq" id="XP_013399190.2">
    <property type="nucleotide sequence ID" value="XM_013543736.2"/>
</dbReference>
<accession>A0A1S3ILS0</accession>
<evidence type="ECO:0000313" key="11">
    <source>
        <dbReference type="Proteomes" id="UP000085678"/>
    </source>
</evidence>